<keyword evidence="3" id="KW-1185">Reference proteome</keyword>
<evidence type="ECO:0008006" key="4">
    <source>
        <dbReference type="Google" id="ProtNLM"/>
    </source>
</evidence>
<reference evidence="2 3" key="1">
    <citation type="submission" date="2019-02" db="EMBL/GenBank/DDBJ databases">
        <title>Deep-cultivation of Planctomycetes and their phenomic and genomic characterization uncovers novel biology.</title>
        <authorList>
            <person name="Wiegand S."/>
            <person name="Jogler M."/>
            <person name="Boedeker C."/>
            <person name="Pinto D."/>
            <person name="Vollmers J."/>
            <person name="Rivas-Marin E."/>
            <person name="Kohn T."/>
            <person name="Peeters S.H."/>
            <person name="Heuer A."/>
            <person name="Rast P."/>
            <person name="Oberbeckmann S."/>
            <person name="Bunk B."/>
            <person name="Jeske O."/>
            <person name="Meyerdierks A."/>
            <person name="Storesund J.E."/>
            <person name="Kallscheuer N."/>
            <person name="Luecker S."/>
            <person name="Lage O.M."/>
            <person name="Pohl T."/>
            <person name="Merkel B.J."/>
            <person name="Hornburger P."/>
            <person name="Mueller R.-W."/>
            <person name="Bruemmer F."/>
            <person name="Labrenz M."/>
            <person name="Spormann A.M."/>
            <person name="Op den Camp H."/>
            <person name="Overmann J."/>
            <person name="Amann R."/>
            <person name="Jetten M.S.M."/>
            <person name="Mascher T."/>
            <person name="Medema M.H."/>
            <person name="Devos D.P."/>
            <person name="Kaster A.-K."/>
            <person name="Ovreas L."/>
            <person name="Rohde M."/>
            <person name="Galperin M.Y."/>
            <person name="Jogler C."/>
        </authorList>
    </citation>
    <scope>NUCLEOTIDE SEQUENCE [LARGE SCALE GENOMIC DNA]</scope>
    <source>
        <strain evidence="2 3">Pla85_3_4</strain>
    </source>
</reference>
<dbReference type="OrthoDB" id="248838at2"/>
<feature type="region of interest" description="Disordered" evidence="1">
    <location>
        <begin position="65"/>
        <end position="90"/>
    </location>
</feature>
<protein>
    <recommendedName>
        <fullName evidence="4">Bacterial type II and III secretion system protein</fullName>
    </recommendedName>
</protein>
<dbReference type="Proteomes" id="UP000317648">
    <property type="component" value="Chromosome"/>
</dbReference>
<evidence type="ECO:0000313" key="2">
    <source>
        <dbReference type="EMBL" id="QDU96277.1"/>
    </source>
</evidence>
<dbReference type="EMBL" id="CP036433">
    <property type="protein sequence ID" value="QDU96277.1"/>
    <property type="molecule type" value="Genomic_DNA"/>
</dbReference>
<gene>
    <name evidence="2" type="ORF">Pla8534_40970</name>
</gene>
<sequence length="476" mass="50068">MPTGIIWGHAILLLVANGLLAQITGGGFRPPNGVPGFQPVATSPANIAPALTAPPVGAPAAAPVNTTPPAAGASPFNSTQFGSQPAPGVAPLATTPVANTQPTAPATPAAGAAIGASLGAGPTSPLQVTPVANTTATATAAVVARDPGELSNAAGQVLREYSISDYTSKVTTTNKPEQAIIDWILRETGNDVWFSEPLGFLTANREKVTVYHTPEMQKIVANVIDRFVATQAESQVLGLRVVTIGSPDWRATAHPLLRPIAVQTPGIEAWLVSKENAAILAAELARRSDYQEHSAPTLVLHNGQPQTIAKIRPRSFVKNVHLREGTLPGYELEMGKVEEGYSLQISPLFAADGSTIDAVIKCHVDQIERLMPVQIGVPTYGTAQRQQIQIQVPQMSSYRLHERFRWPTDHVLVISAGVGPTPGPDKPNPLGIKIPFMNSAPRADALLFVEARGKASQNLVGQPIPSASAPNYGGRY</sequence>
<dbReference type="KEGG" id="lcre:Pla8534_40970"/>
<dbReference type="RefSeq" id="WP_145054923.1">
    <property type="nucleotide sequence ID" value="NZ_CP036433.1"/>
</dbReference>
<organism evidence="2 3">
    <name type="scientific">Lignipirellula cremea</name>
    <dbReference type="NCBI Taxonomy" id="2528010"/>
    <lineage>
        <taxon>Bacteria</taxon>
        <taxon>Pseudomonadati</taxon>
        <taxon>Planctomycetota</taxon>
        <taxon>Planctomycetia</taxon>
        <taxon>Pirellulales</taxon>
        <taxon>Pirellulaceae</taxon>
        <taxon>Lignipirellula</taxon>
    </lineage>
</organism>
<name>A0A518DWR6_9BACT</name>
<evidence type="ECO:0000256" key="1">
    <source>
        <dbReference type="SAM" id="MobiDB-lite"/>
    </source>
</evidence>
<evidence type="ECO:0000313" key="3">
    <source>
        <dbReference type="Proteomes" id="UP000317648"/>
    </source>
</evidence>
<dbReference type="AlphaFoldDB" id="A0A518DWR6"/>
<proteinExistence type="predicted"/>
<accession>A0A518DWR6</accession>